<dbReference type="EMBL" id="JAUKVY010000031">
    <property type="protein sequence ID" value="MDO1536734.1"/>
    <property type="molecule type" value="Genomic_DNA"/>
</dbReference>
<keyword evidence="1" id="KW-0732">Signal</keyword>
<dbReference type="Pfam" id="PF10696">
    <property type="entry name" value="DUF2501"/>
    <property type="match status" value="1"/>
</dbReference>
<dbReference type="RefSeq" id="WP_301814926.1">
    <property type="nucleotide sequence ID" value="NZ_JAUJZH010000031.1"/>
</dbReference>
<feature type="chain" id="PRO_5046509460" evidence="1">
    <location>
        <begin position="27"/>
        <end position="134"/>
    </location>
</feature>
<keyword evidence="3" id="KW-1185">Reference proteome</keyword>
<accession>A0ABT8SEI6</accession>
<evidence type="ECO:0000313" key="3">
    <source>
        <dbReference type="Proteomes" id="UP001169027"/>
    </source>
</evidence>
<organism evidence="2 3">
    <name type="scientific">Variovorax ginsengisoli</name>
    <dbReference type="NCBI Taxonomy" id="363844"/>
    <lineage>
        <taxon>Bacteria</taxon>
        <taxon>Pseudomonadati</taxon>
        <taxon>Pseudomonadota</taxon>
        <taxon>Betaproteobacteria</taxon>
        <taxon>Burkholderiales</taxon>
        <taxon>Comamonadaceae</taxon>
        <taxon>Variovorax</taxon>
    </lineage>
</organism>
<gene>
    <name evidence="2" type="ORF">Q2T77_31145</name>
</gene>
<evidence type="ECO:0000313" key="2">
    <source>
        <dbReference type="EMBL" id="MDO1536734.1"/>
    </source>
</evidence>
<feature type="signal peptide" evidence="1">
    <location>
        <begin position="1"/>
        <end position="26"/>
    </location>
</feature>
<proteinExistence type="predicted"/>
<dbReference type="Proteomes" id="UP001169027">
    <property type="component" value="Unassembled WGS sequence"/>
</dbReference>
<sequence>MNTTRQRFMRVSAIALLLGSAGFAQAQSLDMLKGLAGGGGGMASGSLGNAAGVIEYCLKNNYLSADSATTAVKDQLMGKIPGGKPASDPGYVDGAQGILTGTDGKKMDLTGGGLKQEVTRKACDFVLKQAKQML</sequence>
<comment type="caution">
    <text evidence="2">The sequence shown here is derived from an EMBL/GenBank/DDBJ whole genome shotgun (WGS) entry which is preliminary data.</text>
</comment>
<reference evidence="2" key="1">
    <citation type="submission" date="2023-06" db="EMBL/GenBank/DDBJ databases">
        <authorList>
            <person name="Jiang Y."/>
            <person name="Liu Q."/>
        </authorList>
    </citation>
    <scope>NUCLEOTIDE SEQUENCE</scope>
    <source>
        <strain evidence="2">CGMCC 1.12090</strain>
    </source>
</reference>
<name>A0ABT8SEI6_9BURK</name>
<dbReference type="InterPro" id="IPR019637">
    <property type="entry name" value="DUF2501"/>
</dbReference>
<protein>
    <submittedName>
        <fullName evidence="2">DUF2501 domain-containing protein</fullName>
    </submittedName>
</protein>
<evidence type="ECO:0000256" key="1">
    <source>
        <dbReference type="SAM" id="SignalP"/>
    </source>
</evidence>